<sequence>MNNSTYINSSTENVMALESRYKTVEVVFIVLVAGSLSLVTIIGNILVMVSIKVNRHLQTVNNYFLFSLACADLIIGIFSMNLYTLYTVIGYWPLGPVVCDLWLALDYVVSNASVMNLLIISFDRYFCVTKPLTYPVKRTTKMAGMMIAAAWVLSFVLWAPAILFWQFIVGGRTVPDGDCYIQFFSNPAVTFGTAIAAFYLPVIIMTVLYWQISRASKSRIKKGKKEAAQNQETVSPSLVQGKIVKPNNNNIPTSGDGLEHSKIQNGKTSEETVTNNCVQGEKESSNDSTSISVVASNLKEDEATKDARQASSSQGHVKAENSKLTCIRIVTKSQKADCCAPTNTTVEIVGTKEEEKQNSVARKIVKMTKQPAKKKPPPSREKKVTRTILAILLAFIITWTPYNVMVLINSFCTSCIPSTVWTIGYWLCYINSTVNPACYALCNATFKKTFKDLLMCHYKNIGATR</sequence>
<proteinExistence type="inferred from homology"/>
<evidence type="ECO:0000256" key="2">
    <source>
        <dbReference type="ARBA" id="ARBA00022553"/>
    </source>
</evidence>
<feature type="region of interest" description="Disordered" evidence="15">
    <location>
        <begin position="223"/>
        <end position="291"/>
    </location>
</feature>
<keyword evidence="12 14" id="KW-0628">Postsynaptic cell membrane</keyword>
<keyword evidence="10" id="KW-0325">Glycoprotein</keyword>
<feature type="transmembrane region" description="Helical" evidence="14">
    <location>
        <begin position="143"/>
        <end position="168"/>
    </location>
</feature>
<dbReference type="Pfam" id="PF00001">
    <property type="entry name" value="7tm_1"/>
    <property type="match status" value="1"/>
</dbReference>
<evidence type="ECO:0000256" key="11">
    <source>
        <dbReference type="ARBA" id="ARBA00023224"/>
    </source>
</evidence>
<feature type="non-terminal residue" evidence="17">
    <location>
        <position position="465"/>
    </location>
</feature>
<evidence type="ECO:0000256" key="7">
    <source>
        <dbReference type="ARBA" id="ARBA00023136"/>
    </source>
</evidence>
<feature type="transmembrane region" description="Helical" evidence="14">
    <location>
        <begin position="188"/>
        <end position="212"/>
    </location>
</feature>
<comment type="subcellular location">
    <subcellularLocation>
        <location evidence="14">Cell membrane</location>
        <topology evidence="14">Multi-pass membrane protein</topology>
    </subcellularLocation>
    <subcellularLocation>
        <location evidence="14">Postsynaptic cell membrane</location>
        <topology evidence="14">Multi-pass membrane protein</topology>
    </subcellularLocation>
</comment>
<keyword evidence="7 14" id="KW-0472">Membrane</keyword>
<evidence type="ECO:0000256" key="12">
    <source>
        <dbReference type="ARBA" id="ARBA00023257"/>
    </source>
</evidence>
<feature type="compositionally biased region" description="Polar residues" evidence="15">
    <location>
        <begin position="263"/>
        <end position="278"/>
    </location>
</feature>
<keyword evidence="18" id="KW-1185">Reference proteome</keyword>
<keyword evidence="9 13" id="KW-0675">Receptor</keyword>
<evidence type="ECO:0000256" key="15">
    <source>
        <dbReference type="SAM" id="MobiDB-lite"/>
    </source>
</evidence>
<keyword evidence="2" id="KW-0597">Phosphoprotein</keyword>
<reference evidence="17" key="1">
    <citation type="submission" date="2019-10" db="EMBL/GenBank/DDBJ databases">
        <title>Bird 10,000 Genomes (B10K) Project - Family phase.</title>
        <authorList>
            <person name="Zhang G."/>
        </authorList>
    </citation>
    <scope>NUCLEOTIDE SEQUENCE</scope>
    <source>
        <strain evidence="17">B10K-IZ-033-78</strain>
        <tissue evidence="17">Muscle</tissue>
    </source>
</reference>
<dbReference type="InterPro" id="IPR001065">
    <property type="entry name" value="Musac_Ach_M2_rcpt"/>
</dbReference>
<name>A0A850V6W1_9CORV</name>
<gene>
    <name evidence="17" type="primary">Chrm2</name>
    <name evidence="17" type="ORF">CHLHAR_R09585</name>
</gene>
<dbReference type="Gene3D" id="1.20.1070.10">
    <property type="entry name" value="Rhodopsin 7-helix transmembrane proteins"/>
    <property type="match status" value="2"/>
</dbReference>
<dbReference type="InterPro" id="IPR000276">
    <property type="entry name" value="GPCR_Rhodpsn"/>
</dbReference>
<evidence type="ECO:0000256" key="6">
    <source>
        <dbReference type="ARBA" id="ARBA00023040"/>
    </source>
</evidence>
<evidence type="ECO:0000256" key="3">
    <source>
        <dbReference type="ARBA" id="ARBA00022692"/>
    </source>
</evidence>
<comment type="function">
    <text evidence="14">The muscarinic acetylcholine receptor mediates various cellular responses, including inhibition of adenylate cyclase, breakdown of phosphoinositides and modulation of potassium channels through the action of G proteins.</text>
</comment>
<dbReference type="PRINTS" id="PR00243">
    <property type="entry name" value="MUSCARINICR"/>
</dbReference>
<evidence type="ECO:0000259" key="16">
    <source>
        <dbReference type="PROSITE" id="PS50262"/>
    </source>
</evidence>
<keyword evidence="6 13" id="KW-0297">G-protein coupled receptor</keyword>
<dbReference type="FunFam" id="1.20.1070.10:FF:000038">
    <property type="entry name" value="Muscarinic acetylcholine receptor"/>
    <property type="match status" value="1"/>
</dbReference>
<feature type="compositionally biased region" description="Polar residues" evidence="15">
    <location>
        <begin position="228"/>
        <end position="238"/>
    </location>
</feature>
<dbReference type="SUPFAM" id="SSF81321">
    <property type="entry name" value="Family A G protein-coupled receptor-like"/>
    <property type="match status" value="1"/>
</dbReference>
<evidence type="ECO:0000313" key="17">
    <source>
        <dbReference type="EMBL" id="NWH38320.1"/>
    </source>
</evidence>
<feature type="transmembrane region" description="Helical" evidence="14">
    <location>
        <begin position="63"/>
        <end position="89"/>
    </location>
</feature>
<dbReference type="GO" id="GO:0004993">
    <property type="term" value="F:G protein-coupled serotonin receptor activity"/>
    <property type="evidence" value="ECO:0007669"/>
    <property type="project" value="TreeGrafter"/>
</dbReference>
<dbReference type="PRINTS" id="PR00539">
    <property type="entry name" value="MUSCRINICM2R"/>
</dbReference>
<evidence type="ECO:0000256" key="13">
    <source>
        <dbReference type="RuleBase" id="RU000688"/>
    </source>
</evidence>
<dbReference type="GO" id="GO:0007197">
    <property type="term" value="P:adenylate cyclase-inhibiting G protein-coupled acetylcholine receptor signaling pathway"/>
    <property type="evidence" value="ECO:0007669"/>
    <property type="project" value="TreeGrafter"/>
</dbReference>
<evidence type="ECO:0000256" key="8">
    <source>
        <dbReference type="ARBA" id="ARBA00023157"/>
    </source>
</evidence>
<dbReference type="InterPro" id="IPR000995">
    <property type="entry name" value="Musac_Ach_rcpt"/>
</dbReference>
<comment type="caution">
    <text evidence="14">Lacks conserved residue(s) required for the propagation of feature annotation.</text>
</comment>
<feature type="transmembrane region" description="Helical" evidence="14">
    <location>
        <begin position="26"/>
        <end position="51"/>
    </location>
</feature>
<evidence type="ECO:0000256" key="1">
    <source>
        <dbReference type="ARBA" id="ARBA00022475"/>
    </source>
</evidence>
<keyword evidence="11 13" id="KW-0807">Transducer</keyword>
<dbReference type="Proteomes" id="UP000640999">
    <property type="component" value="Unassembled WGS sequence"/>
</dbReference>
<keyword evidence="4 14" id="KW-1133">Transmembrane helix</keyword>
<dbReference type="FunFam" id="1.20.1070.10:FF:000041">
    <property type="entry name" value="Muscarinic acetylcholine receptor"/>
    <property type="match status" value="1"/>
</dbReference>
<keyword evidence="1 14" id="KW-1003">Cell membrane</keyword>
<keyword evidence="5 14" id="KW-0770">Synapse</keyword>
<dbReference type="PROSITE" id="PS00237">
    <property type="entry name" value="G_PROTEIN_RECEP_F1_1"/>
    <property type="match status" value="1"/>
</dbReference>
<dbReference type="CDD" id="cd15297">
    <property type="entry name" value="7tmA_mAChR_M2"/>
    <property type="match status" value="1"/>
</dbReference>
<dbReference type="PANTHER" id="PTHR24247">
    <property type="entry name" value="5-HYDROXYTRYPTAMINE RECEPTOR"/>
    <property type="match status" value="1"/>
</dbReference>
<evidence type="ECO:0000256" key="4">
    <source>
        <dbReference type="ARBA" id="ARBA00022989"/>
    </source>
</evidence>
<feature type="transmembrane region" description="Helical" evidence="14">
    <location>
        <begin position="388"/>
        <end position="408"/>
    </location>
</feature>
<dbReference type="PROSITE" id="PS50262">
    <property type="entry name" value="G_PROTEIN_RECEP_F1_2"/>
    <property type="match status" value="1"/>
</dbReference>
<dbReference type="EMBL" id="WEIW01001538">
    <property type="protein sequence ID" value="NWH38320.1"/>
    <property type="molecule type" value="Genomic_DNA"/>
</dbReference>
<dbReference type="InterPro" id="IPR017452">
    <property type="entry name" value="GPCR_Rhodpsn_7TM"/>
</dbReference>
<dbReference type="GO" id="GO:0008016">
    <property type="term" value="P:regulation of heart contraction"/>
    <property type="evidence" value="ECO:0007669"/>
    <property type="project" value="InterPro"/>
</dbReference>
<comment type="similarity">
    <text evidence="14">Belongs to the G-protein coupled receptor 1 family. Muscarinic acetylcholine receptor subfamily.</text>
</comment>
<feature type="domain" description="G-protein coupled receptors family 1 profile" evidence="16">
    <location>
        <begin position="43"/>
        <end position="439"/>
    </location>
</feature>
<dbReference type="GO" id="GO:0016907">
    <property type="term" value="F:G protein-coupled acetylcholine receptor activity"/>
    <property type="evidence" value="ECO:0007669"/>
    <property type="project" value="UniProtKB-UniRule"/>
</dbReference>
<dbReference type="OrthoDB" id="10071887at2759"/>
<feature type="transmembrane region" description="Helical" evidence="14">
    <location>
        <begin position="101"/>
        <end position="122"/>
    </location>
</feature>
<keyword evidence="8" id="KW-1015">Disulfide bond</keyword>
<dbReference type="GO" id="GO:0007187">
    <property type="term" value="P:G protein-coupled receptor signaling pathway, coupled to cyclic nucleotide second messenger"/>
    <property type="evidence" value="ECO:0007669"/>
    <property type="project" value="TreeGrafter"/>
</dbReference>
<dbReference type="GO" id="GO:0006940">
    <property type="term" value="P:regulation of smooth muscle contraction"/>
    <property type="evidence" value="ECO:0007669"/>
    <property type="project" value="TreeGrafter"/>
</dbReference>
<organism evidence="17 18">
    <name type="scientific">Chloropsis hardwickii</name>
    <dbReference type="NCBI Taxonomy" id="667144"/>
    <lineage>
        <taxon>Eukaryota</taxon>
        <taxon>Metazoa</taxon>
        <taxon>Chordata</taxon>
        <taxon>Craniata</taxon>
        <taxon>Vertebrata</taxon>
        <taxon>Euteleostomi</taxon>
        <taxon>Archelosauria</taxon>
        <taxon>Archosauria</taxon>
        <taxon>Dinosauria</taxon>
        <taxon>Saurischia</taxon>
        <taxon>Theropoda</taxon>
        <taxon>Coelurosauria</taxon>
        <taxon>Aves</taxon>
        <taxon>Neognathae</taxon>
        <taxon>Neoaves</taxon>
        <taxon>Telluraves</taxon>
        <taxon>Australaves</taxon>
        <taxon>Passeriformes</taxon>
        <taxon>Corvoidea</taxon>
        <taxon>Irenidae</taxon>
        <taxon>Chloropsis</taxon>
    </lineage>
</organism>
<dbReference type="GO" id="GO:0030425">
    <property type="term" value="C:dendrite"/>
    <property type="evidence" value="ECO:0007669"/>
    <property type="project" value="TreeGrafter"/>
</dbReference>
<feature type="compositionally biased region" description="Basic and acidic residues" evidence="15">
    <location>
        <begin position="298"/>
        <end position="308"/>
    </location>
</feature>
<feature type="region of interest" description="Disordered" evidence="15">
    <location>
        <begin position="298"/>
        <end position="317"/>
    </location>
</feature>
<dbReference type="AlphaFoldDB" id="A0A850V6W1"/>
<feature type="non-terminal residue" evidence="17">
    <location>
        <position position="1"/>
    </location>
</feature>
<protein>
    <recommendedName>
        <fullName evidence="14">Muscarinic acetylcholine receptor</fullName>
    </recommendedName>
</protein>
<dbReference type="PRINTS" id="PR00237">
    <property type="entry name" value="GPCRRHODOPSN"/>
</dbReference>
<dbReference type="SMART" id="SM01381">
    <property type="entry name" value="7TM_GPCR_Srsx"/>
    <property type="match status" value="1"/>
</dbReference>
<comment type="caution">
    <text evidence="17">The sequence shown here is derived from an EMBL/GenBank/DDBJ whole genome shotgun (WGS) entry which is preliminary data.</text>
</comment>
<evidence type="ECO:0000313" key="18">
    <source>
        <dbReference type="Proteomes" id="UP000640999"/>
    </source>
</evidence>
<keyword evidence="3 13" id="KW-0812">Transmembrane</keyword>
<evidence type="ECO:0000256" key="9">
    <source>
        <dbReference type="ARBA" id="ARBA00023170"/>
    </source>
</evidence>
<evidence type="ECO:0000256" key="10">
    <source>
        <dbReference type="ARBA" id="ARBA00023180"/>
    </source>
</evidence>
<dbReference type="GO" id="GO:0045211">
    <property type="term" value="C:postsynaptic membrane"/>
    <property type="evidence" value="ECO:0007669"/>
    <property type="project" value="UniProtKB-SubCell"/>
</dbReference>
<evidence type="ECO:0000256" key="14">
    <source>
        <dbReference type="RuleBase" id="RU361191"/>
    </source>
</evidence>
<dbReference type="PANTHER" id="PTHR24247:SF207">
    <property type="entry name" value="MUSCARINIC ACETYLCHOLINE RECEPTOR M2"/>
    <property type="match status" value="1"/>
</dbReference>
<accession>A0A850V6W1</accession>
<evidence type="ECO:0000256" key="5">
    <source>
        <dbReference type="ARBA" id="ARBA00023018"/>
    </source>
</evidence>